<dbReference type="EMBL" id="JAWRVI010000006">
    <property type="protein sequence ID" value="KAK4093177.1"/>
    <property type="molecule type" value="Genomic_DNA"/>
</dbReference>
<name>A0ABR0CAE6_PURLI</name>
<dbReference type="Proteomes" id="UP001287286">
    <property type="component" value="Unassembled WGS sequence"/>
</dbReference>
<feature type="compositionally biased region" description="Polar residues" evidence="1">
    <location>
        <begin position="180"/>
        <end position="189"/>
    </location>
</feature>
<organism evidence="2 3">
    <name type="scientific">Purpureocillium lilacinum</name>
    <name type="common">Paecilomyces lilacinus</name>
    <dbReference type="NCBI Taxonomy" id="33203"/>
    <lineage>
        <taxon>Eukaryota</taxon>
        <taxon>Fungi</taxon>
        <taxon>Dikarya</taxon>
        <taxon>Ascomycota</taxon>
        <taxon>Pezizomycotina</taxon>
        <taxon>Sordariomycetes</taxon>
        <taxon>Hypocreomycetidae</taxon>
        <taxon>Hypocreales</taxon>
        <taxon>Ophiocordycipitaceae</taxon>
        <taxon>Purpureocillium</taxon>
    </lineage>
</organism>
<reference evidence="2 3" key="1">
    <citation type="journal article" date="2024" name="Microbiol. Resour. Announc.">
        <title>Genome annotations for the ascomycete fungi Trichoderma harzianum, Trichoderma aggressivum, and Purpureocillium lilacinum.</title>
        <authorList>
            <person name="Beijen E.P.W."/>
            <person name="Ohm R.A."/>
        </authorList>
    </citation>
    <scope>NUCLEOTIDE SEQUENCE [LARGE SCALE GENOMIC DNA]</scope>
    <source>
        <strain evidence="2 3">CBS 150709</strain>
    </source>
</reference>
<proteinExistence type="predicted"/>
<accession>A0ABR0CAE6</accession>
<sequence length="572" mass="62338">MLLSQEMLHRSCMYGCITDTANSALLGRNSRTGKAPPRRAESPSRAAWNTMKGAARDALRETLGALARVVVHAWTDELWTRVRDPPFSCSSGQDRAWGSTTDWPLAVVRRGSLKICGFQAAEGCCGLPRLPSSVTQLVLSCAPARPRPEIRIAKAPRGGQAALLLLLDPARMTPMRNVHSKSLSRLTSIRTTHTLRPPPPPPTTTAASSRSRLPLRPDQQLQLRRHSPSTPPHHHHNHHHHHHQPHDPSCRLRPAATMAAASNNNNIDLSSLAPAAPTDGTDAAAGAAPSHESKILEVLGAAVNGAAPTELSAEATAGEVDKLYAAAAAGSDAEEFLWAWWSLLVGVVKLIPADDARMQLLVSVIAKLKARRDDEVEMWGQKTRVWSELPMLGPNMRDAWNSACDTIPQPDDGRCGLVVAPLRPMFDGSDRDNEAIREWISLNSFAARMFGTKLQSWDNFAIWELRSGLEEPPLSTPSAKETSLATACEWITHAGDELHRQGHAGRQLEAMEERALKPGQLFATGKPGLSDERWRFWRERIGALAGSAGSGQLKERAQKVVDKMKDLDEGSA</sequence>
<feature type="region of interest" description="Disordered" evidence="1">
    <location>
        <begin position="177"/>
        <end position="251"/>
    </location>
</feature>
<keyword evidence="3" id="KW-1185">Reference proteome</keyword>
<protein>
    <submittedName>
        <fullName evidence="2">Uncharacterized protein</fullName>
    </submittedName>
</protein>
<dbReference type="InterPro" id="IPR053204">
    <property type="entry name" value="Oxopyrrolidines_Biosynth-assoc"/>
</dbReference>
<evidence type="ECO:0000313" key="3">
    <source>
        <dbReference type="Proteomes" id="UP001287286"/>
    </source>
</evidence>
<evidence type="ECO:0000313" key="2">
    <source>
        <dbReference type="EMBL" id="KAK4093177.1"/>
    </source>
</evidence>
<dbReference type="InterPro" id="IPR022085">
    <property type="entry name" value="OpdG"/>
</dbReference>
<feature type="region of interest" description="Disordered" evidence="1">
    <location>
        <begin position="268"/>
        <end position="289"/>
    </location>
</feature>
<dbReference type="PANTHER" id="PTHR38797:SF4">
    <property type="entry name" value="NUCLEAR PORE COMPLEX PROTEIN NUP85"/>
    <property type="match status" value="1"/>
</dbReference>
<feature type="compositionally biased region" description="Basic residues" evidence="1">
    <location>
        <begin position="223"/>
        <end position="244"/>
    </location>
</feature>
<dbReference type="Pfam" id="PF12311">
    <property type="entry name" value="DUF3632"/>
    <property type="match status" value="1"/>
</dbReference>
<evidence type="ECO:0000256" key="1">
    <source>
        <dbReference type="SAM" id="MobiDB-lite"/>
    </source>
</evidence>
<comment type="caution">
    <text evidence="2">The sequence shown here is derived from an EMBL/GenBank/DDBJ whole genome shotgun (WGS) entry which is preliminary data.</text>
</comment>
<feature type="compositionally biased region" description="Low complexity" evidence="1">
    <location>
        <begin position="273"/>
        <end position="288"/>
    </location>
</feature>
<dbReference type="PANTHER" id="PTHR38797">
    <property type="entry name" value="NUCLEAR PORE COMPLEX PROTEIN NUP85-RELATED"/>
    <property type="match status" value="1"/>
</dbReference>
<feature type="compositionally biased region" description="Low complexity" evidence="1">
    <location>
        <begin position="204"/>
        <end position="222"/>
    </location>
</feature>
<gene>
    <name evidence="2" type="ORF">Purlil1_2334</name>
</gene>